<proteinExistence type="inferred from homology"/>
<dbReference type="InterPro" id="IPR011990">
    <property type="entry name" value="TPR-like_helical_dom_sf"/>
</dbReference>
<evidence type="ECO:0000256" key="4">
    <source>
        <dbReference type="ARBA" id="ARBA00023163"/>
    </source>
</evidence>
<dbReference type="Pfam" id="PF13191">
    <property type="entry name" value="AAA_16"/>
    <property type="match status" value="1"/>
</dbReference>
<gene>
    <name evidence="8" type="ORF">DPM12_07720</name>
</gene>
<dbReference type="InterPro" id="IPR058852">
    <property type="entry name" value="HTH_77"/>
</dbReference>
<accession>A0A329QWK3</accession>
<dbReference type="FunFam" id="1.25.40.10:FF:000222">
    <property type="entry name" value="SARP family transcriptional regulator"/>
    <property type="match status" value="1"/>
</dbReference>
<dbReference type="InterPro" id="IPR005158">
    <property type="entry name" value="BTAD"/>
</dbReference>
<name>A0A329QWK3_9ACTN</name>
<feature type="compositionally biased region" description="Low complexity" evidence="6">
    <location>
        <begin position="322"/>
        <end position="334"/>
    </location>
</feature>
<dbReference type="SUPFAM" id="SSF48452">
    <property type="entry name" value="TPR-like"/>
    <property type="match status" value="2"/>
</dbReference>
<dbReference type="PRINTS" id="PR00364">
    <property type="entry name" value="DISEASERSIST"/>
</dbReference>
<evidence type="ECO:0000256" key="2">
    <source>
        <dbReference type="ARBA" id="ARBA00023015"/>
    </source>
</evidence>
<comment type="caution">
    <text evidence="8">The sequence shown here is derived from an EMBL/GenBank/DDBJ whole genome shotgun (WGS) entry which is preliminary data.</text>
</comment>
<feature type="region of interest" description="Disordered" evidence="6">
    <location>
        <begin position="287"/>
        <end position="358"/>
    </location>
</feature>
<sequence length="1175" mass="125657">MWSTHAHDHGNGAVACKAGGVRIGILGPLQVWDGHGRSAEIAGGRPRALLARLALEPGRVVTVDTLVDALWEASPPAGATNALQSIVSRLRRSLRDGFPTSAPSAGPGNASAATPIVVESHPAGYLLALDEDDVDAHRFERLVSEGREALRHGDATAAHARLTQALELWRGPVLADLGQAPFAVPAASRLDELRLSAAEDRHEAALELGRHADVVGELEALASTYPLRERICGLLIRALAGSGRQAEALTVYERTRQQLADELGIDPSRELREIHLAALRGELADTRSTRAAGATAAAPESAAPPMSDTAPDPGTGLTSGLTAPGTPSAAHTSPPASPGLPSPQPVGSNLPSRRTSFVGRDSDIEDLVDAVEEARLVTLHGPGGAGKTRLAIESAQRLVGSRSPVCVDGVWFVELASVGDALDVAPAVLTVLGLGESVSGGVDGIRDRFPLARDALARLIEALATKRAVLVLDNCEHLVAAVAEFVDALLGACHQLRVVTTSREALSIDGEQLHPVGPLALPCEDESPTPEEAATYAAIRLFADRAAAVRPDFELDGNTVAPVVETCRRLDGMPLAIELAAARVRALSPAQIAARLDDRFRLLTNGGRMALARQQTLRAVVEWSWELLEKPERILLRRMAVFSGGASLDAVEQVCGGDELEVRDVLDTVASLIDKSLVEACPCDVPDGDVRYRLLETVRAYAGEQLVDAGEEEQIAAAHGRYFRDLAERAEPFLRRREQVAWMVRLGADYDNILGALRRAIQDADTELAVRIASVLGYYWMSRGGRQEGGPWLWETLSLPDPNPLARRALVHFYVAINCFGEGTRTDLGIRELARARMVCRRTEPEKDFPFHTLVDAIWAALVDGRRQARGALTAATRSPDPWIRGMGHCLSMLVTSGEGDIKSRDHHTDAAMAEFMDIGDRLGISFMLGTRANSLAQRGDHAGAMRALQEALRLMCELGTMDDAPSVLASLSRQQTELGDHAAARRSSDFAMSEAYRLGTPEARAMAHVSRGWLAYREGDLDAARAELHQARSSLYGHEPSEPLVAADQAHVEIAAGDLDAAAALLDEAFALSFAGSSGVHWGDMPDLPNMATLADVRASLAASRHEYAETARLLGISASLRGMTDLGSAERAEAERKARQALGDEGFEEVYAHGTGMSRDEALAHLRLPLTSR</sequence>
<dbReference type="InterPro" id="IPR036388">
    <property type="entry name" value="WH-like_DNA-bd_sf"/>
</dbReference>
<dbReference type="InterPro" id="IPR001867">
    <property type="entry name" value="OmpR/PhoB-type_DNA-bd"/>
</dbReference>
<keyword evidence="3 5" id="KW-0238">DNA-binding</keyword>
<dbReference type="PROSITE" id="PS51755">
    <property type="entry name" value="OMPR_PHOB"/>
    <property type="match status" value="1"/>
</dbReference>
<evidence type="ECO:0000313" key="8">
    <source>
        <dbReference type="EMBL" id="RAW16493.1"/>
    </source>
</evidence>
<dbReference type="Proteomes" id="UP000250462">
    <property type="component" value="Unassembled WGS sequence"/>
</dbReference>
<feature type="compositionally biased region" description="Pro residues" evidence="6">
    <location>
        <begin position="335"/>
        <end position="344"/>
    </location>
</feature>
<dbReference type="GO" id="GO:0006355">
    <property type="term" value="P:regulation of DNA-templated transcription"/>
    <property type="evidence" value="ECO:0007669"/>
    <property type="project" value="InterPro"/>
</dbReference>
<dbReference type="PANTHER" id="PTHR47691:SF3">
    <property type="entry name" value="HTH-TYPE TRANSCRIPTIONAL REGULATOR RV0890C-RELATED"/>
    <property type="match status" value="1"/>
</dbReference>
<protein>
    <submittedName>
        <fullName evidence="8">AfsR/SARP family transcriptional regulator</fullName>
    </submittedName>
</protein>
<dbReference type="InterPro" id="IPR027417">
    <property type="entry name" value="P-loop_NTPase"/>
</dbReference>
<dbReference type="InterPro" id="IPR041664">
    <property type="entry name" value="AAA_16"/>
</dbReference>
<reference evidence="8 9" key="1">
    <citation type="submission" date="2018-06" db="EMBL/GenBank/DDBJ databases">
        <title>Phytoactinopolyspora halophila sp. nov., a novel halophilic actinomycete isolated from a saline soil in China.</title>
        <authorList>
            <person name="Tang S.-K."/>
        </authorList>
    </citation>
    <scope>NUCLEOTIDE SEQUENCE [LARGE SCALE GENOMIC DNA]</scope>
    <source>
        <strain evidence="8 9">YIM 96934</strain>
    </source>
</reference>
<dbReference type="EMBL" id="QMIG01000004">
    <property type="protein sequence ID" value="RAW16493.1"/>
    <property type="molecule type" value="Genomic_DNA"/>
</dbReference>
<dbReference type="SMART" id="SM00862">
    <property type="entry name" value="Trans_reg_C"/>
    <property type="match status" value="1"/>
</dbReference>
<comment type="similarity">
    <text evidence="1">Belongs to the AfsR/DnrI/RedD regulatory family.</text>
</comment>
<dbReference type="Gene3D" id="3.40.50.300">
    <property type="entry name" value="P-loop containing nucleotide triphosphate hydrolases"/>
    <property type="match status" value="1"/>
</dbReference>
<keyword evidence="2" id="KW-0805">Transcription regulation</keyword>
<dbReference type="SUPFAM" id="SSF46894">
    <property type="entry name" value="C-terminal effector domain of the bipartite response regulators"/>
    <property type="match status" value="1"/>
</dbReference>
<dbReference type="Pfam" id="PF25872">
    <property type="entry name" value="HTH_77"/>
    <property type="match status" value="1"/>
</dbReference>
<evidence type="ECO:0000256" key="6">
    <source>
        <dbReference type="SAM" id="MobiDB-lite"/>
    </source>
</evidence>
<dbReference type="SMART" id="SM01043">
    <property type="entry name" value="BTAD"/>
    <property type="match status" value="1"/>
</dbReference>
<keyword evidence="9" id="KW-1185">Reference proteome</keyword>
<dbReference type="GO" id="GO:0003677">
    <property type="term" value="F:DNA binding"/>
    <property type="evidence" value="ECO:0007669"/>
    <property type="project" value="UniProtKB-UniRule"/>
</dbReference>
<dbReference type="SUPFAM" id="SSF52540">
    <property type="entry name" value="P-loop containing nucleoside triphosphate hydrolases"/>
    <property type="match status" value="1"/>
</dbReference>
<dbReference type="InterPro" id="IPR016032">
    <property type="entry name" value="Sig_transdc_resp-reg_C-effctor"/>
</dbReference>
<dbReference type="Gene3D" id="1.10.10.10">
    <property type="entry name" value="Winged helix-like DNA-binding domain superfamily/Winged helix DNA-binding domain"/>
    <property type="match status" value="1"/>
</dbReference>
<feature type="DNA-binding region" description="OmpR/PhoB-type" evidence="5">
    <location>
        <begin position="13"/>
        <end position="129"/>
    </location>
</feature>
<feature type="compositionally biased region" description="Low complexity" evidence="6">
    <location>
        <begin position="289"/>
        <end position="307"/>
    </location>
</feature>
<evidence type="ECO:0000259" key="7">
    <source>
        <dbReference type="PROSITE" id="PS51755"/>
    </source>
</evidence>
<dbReference type="Pfam" id="PF03704">
    <property type="entry name" value="BTAD"/>
    <property type="match status" value="1"/>
</dbReference>
<evidence type="ECO:0000313" key="9">
    <source>
        <dbReference type="Proteomes" id="UP000250462"/>
    </source>
</evidence>
<evidence type="ECO:0000256" key="3">
    <source>
        <dbReference type="ARBA" id="ARBA00023125"/>
    </source>
</evidence>
<dbReference type="PANTHER" id="PTHR47691">
    <property type="entry name" value="REGULATOR-RELATED"/>
    <property type="match status" value="1"/>
</dbReference>
<dbReference type="CDD" id="cd15831">
    <property type="entry name" value="BTAD"/>
    <property type="match status" value="1"/>
</dbReference>
<dbReference type="AlphaFoldDB" id="A0A329QWK3"/>
<feature type="domain" description="OmpR/PhoB-type" evidence="7">
    <location>
        <begin position="13"/>
        <end position="129"/>
    </location>
</feature>
<dbReference type="Pfam" id="PF00486">
    <property type="entry name" value="Trans_reg_C"/>
    <property type="match status" value="1"/>
</dbReference>
<organism evidence="8 9">
    <name type="scientific">Phytoactinopolyspora halophila</name>
    <dbReference type="NCBI Taxonomy" id="1981511"/>
    <lineage>
        <taxon>Bacteria</taxon>
        <taxon>Bacillati</taxon>
        <taxon>Actinomycetota</taxon>
        <taxon>Actinomycetes</taxon>
        <taxon>Jiangellales</taxon>
        <taxon>Jiangellaceae</taxon>
        <taxon>Phytoactinopolyspora</taxon>
    </lineage>
</organism>
<dbReference type="Gene3D" id="1.25.40.10">
    <property type="entry name" value="Tetratricopeptide repeat domain"/>
    <property type="match status" value="2"/>
</dbReference>
<feature type="compositionally biased region" description="Polar residues" evidence="6">
    <location>
        <begin position="346"/>
        <end position="355"/>
    </location>
</feature>
<evidence type="ECO:0000256" key="1">
    <source>
        <dbReference type="ARBA" id="ARBA00005820"/>
    </source>
</evidence>
<evidence type="ECO:0000256" key="5">
    <source>
        <dbReference type="PROSITE-ProRule" id="PRU01091"/>
    </source>
</evidence>
<keyword evidence="4" id="KW-0804">Transcription</keyword>
<dbReference type="GO" id="GO:0000160">
    <property type="term" value="P:phosphorelay signal transduction system"/>
    <property type="evidence" value="ECO:0007669"/>
    <property type="project" value="InterPro"/>
</dbReference>